<dbReference type="InterPro" id="IPR031140">
    <property type="entry name" value="IDD1-16"/>
</dbReference>
<dbReference type="FunFam" id="3.30.160.60:FF:000131">
    <property type="entry name" value="protein indeterminate-domain 5, chloroplastic-like"/>
    <property type="match status" value="1"/>
</dbReference>
<dbReference type="GO" id="GO:0008270">
    <property type="term" value="F:zinc ion binding"/>
    <property type="evidence" value="ECO:0007669"/>
    <property type="project" value="UniProtKB-KW"/>
</dbReference>
<dbReference type="GO" id="GO:0003677">
    <property type="term" value="F:DNA binding"/>
    <property type="evidence" value="ECO:0007669"/>
    <property type="project" value="UniProtKB-KW"/>
</dbReference>
<reference evidence="12" key="2">
    <citation type="submission" date="2025-08" db="UniProtKB">
        <authorList>
            <consortium name="RefSeq"/>
        </authorList>
    </citation>
    <scope>IDENTIFICATION</scope>
    <source>
        <tissue evidence="12">Whole plant</tissue>
    </source>
</reference>
<reference evidence="11" key="1">
    <citation type="journal article" date="2016" name="Nat. Genet.">
        <title>The genome sequences of Arachis duranensis and Arachis ipaensis, the diploid ancestors of cultivated peanut.</title>
        <authorList>
            <person name="Bertioli D.J."/>
            <person name="Cannon S.B."/>
            <person name="Froenicke L."/>
            <person name="Huang G."/>
            <person name="Farmer A.D."/>
            <person name="Cannon E.K."/>
            <person name="Liu X."/>
            <person name="Gao D."/>
            <person name="Clevenger J."/>
            <person name="Dash S."/>
            <person name="Ren L."/>
            <person name="Moretzsohn M.C."/>
            <person name="Shirasawa K."/>
            <person name="Huang W."/>
            <person name="Vidigal B."/>
            <person name="Abernathy B."/>
            <person name="Chu Y."/>
            <person name="Niederhuth C.E."/>
            <person name="Umale P."/>
            <person name="Araujo A.C."/>
            <person name="Kozik A."/>
            <person name="Kim K.D."/>
            <person name="Burow M.D."/>
            <person name="Varshney R.K."/>
            <person name="Wang X."/>
            <person name="Zhang X."/>
            <person name="Barkley N."/>
            <person name="Guimaraes P.M."/>
            <person name="Isobe S."/>
            <person name="Guo B."/>
            <person name="Liao B."/>
            <person name="Stalker H.T."/>
            <person name="Schmitz R.J."/>
            <person name="Scheffler B.E."/>
            <person name="Leal-Bertioli S.C."/>
            <person name="Xun X."/>
            <person name="Jackson S.A."/>
            <person name="Michelmore R."/>
            <person name="Ozias-Akins P."/>
        </authorList>
    </citation>
    <scope>NUCLEOTIDE SEQUENCE [LARGE SCALE GENOMIC DNA]</scope>
    <source>
        <strain evidence="11">cv. V14167</strain>
    </source>
</reference>
<evidence type="ECO:0000256" key="6">
    <source>
        <dbReference type="ARBA" id="ARBA00023125"/>
    </source>
</evidence>
<feature type="compositionally biased region" description="Low complexity" evidence="9">
    <location>
        <begin position="201"/>
        <end position="211"/>
    </location>
</feature>
<dbReference type="Pfam" id="PF22992">
    <property type="entry name" value="C2CH-4th_BIRD-IDD"/>
    <property type="match status" value="1"/>
</dbReference>
<sequence length="546" mass="57063">MPVDLDNVSTASGEASVSSSGNQTVPSKSATKKKRNSLKYMYNLSLTDPDAEVIALSPKTLLATNRFVCEICNKGFQRDQNLQLHRRGHNLPWKLRQRSSKEVKKRVYVCPEPTCVHHDPSRALGDLTGIKKHFCRKHGEKKWKCDKCSKKYAVQSDWKAHSKICGTREYKCDCGTLFSRRDSFITHRAFCDALAEESARSQTHSQTTQSQIGVKVSSESDSKAVNAESSSPQPTPPPPATTPAPAPPPPPPPVQPEAPPLPATTTTTTTTQPNSVVVPLVLQTQNPELPENSPQIIEEPQANTALNGSCSSSTSSTSNGGTSSSVFASLFASSTASGNLQSQTPPAFTDLVRAMGPPDHPTDLPGPSSSEPISLCLATNHGSSIFGTGGQERRQYAPPPQPTMSATALLQKAAQMGAAATNASLLRGLGIVSSSASSSPAQQDGLQWGQQPAEPESASVPAGLGLGLSFDSGSGLKELMMGTPSMFGPKHTTLDFLGLGMAAGGTPGGGLSALITSIGGGLDVSAAAAASFGNGEFSGKDIGRST</sequence>
<feature type="compositionally biased region" description="Low complexity" evidence="9">
    <location>
        <begin position="8"/>
        <end position="21"/>
    </location>
</feature>
<keyword evidence="2" id="KW-0677">Repeat</keyword>
<dbReference type="InterPro" id="IPR055185">
    <property type="entry name" value="C2CH-4th_BIRD-IDD"/>
</dbReference>
<dbReference type="KEGG" id="adu:107487871"/>
<dbReference type="Pfam" id="PF22995">
    <property type="entry name" value="C2CH-3rd_BIRD-IDD"/>
    <property type="match status" value="1"/>
</dbReference>
<evidence type="ECO:0000313" key="11">
    <source>
        <dbReference type="Proteomes" id="UP000515211"/>
    </source>
</evidence>
<keyword evidence="5" id="KW-0805">Transcription regulation</keyword>
<feature type="region of interest" description="Disordered" evidence="9">
    <location>
        <begin position="1"/>
        <end position="33"/>
    </location>
</feature>
<evidence type="ECO:0000256" key="5">
    <source>
        <dbReference type="ARBA" id="ARBA00023015"/>
    </source>
</evidence>
<evidence type="ECO:0000256" key="2">
    <source>
        <dbReference type="ARBA" id="ARBA00022737"/>
    </source>
</evidence>
<dbReference type="PANTHER" id="PTHR10593">
    <property type="entry name" value="SERINE/THREONINE-PROTEIN KINASE RIO"/>
    <property type="match status" value="1"/>
</dbReference>
<dbReference type="InterPro" id="IPR055186">
    <property type="entry name" value="C2H2-2nd_BIRD-IDD"/>
</dbReference>
<dbReference type="Proteomes" id="UP000515211">
    <property type="component" value="Chromosome 5"/>
</dbReference>
<feature type="compositionally biased region" description="Pro residues" evidence="9">
    <location>
        <begin position="233"/>
        <end position="262"/>
    </location>
</feature>
<dbReference type="GeneID" id="107487871"/>
<dbReference type="GO" id="GO:0005634">
    <property type="term" value="C:nucleus"/>
    <property type="evidence" value="ECO:0007669"/>
    <property type="project" value="TreeGrafter"/>
</dbReference>
<protein>
    <submittedName>
        <fullName evidence="12">LOW QUALITY PROTEIN: zinc finger protein GAI-ASSOCIATED FACTOR 1-like</fullName>
    </submittedName>
</protein>
<evidence type="ECO:0000256" key="4">
    <source>
        <dbReference type="ARBA" id="ARBA00022833"/>
    </source>
</evidence>
<dbReference type="RefSeq" id="XP_015964045.2">
    <property type="nucleotide sequence ID" value="XM_016108559.3"/>
</dbReference>
<proteinExistence type="predicted"/>
<dbReference type="SUPFAM" id="SSF57667">
    <property type="entry name" value="beta-beta-alpha zinc fingers"/>
    <property type="match status" value="1"/>
</dbReference>
<feature type="domain" description="C2H2-type" evidence="10">
    <location>
        <begin position="67"/>
        <end position="89"/>
    </location>
</feature>
<keyword evidence="3 8" id="KW-0863">Zinc-finger</keyword>
<keyword evidence="11" id="KW-1185">Reference proteome</keyword>
<dbReference type="PANTHER" id="PTHR10593:SF188">
    <property type="entry name" value="ZINC FINGER PROTEIN GAI-ASSOCIATED FACTOR 1"/>
    <property type="match status" value="1"/>
</dbReference>
<keyword evidence="7" id="KW-0804">Transcription</keyword>
<dbReference type="PROSITE" id="PS00028">
    <property type="entry name" value="ZINC_FINGER_C2H2_1"/>
    <property type="match status" value="1"/>
</dbReference>
<evidence type="ECO:0000259" key="10">
    <source>
        <dbReference type="PROSITE" id="PS50157"/>
    </source>
</evidence>
<evidence type="ECO:0000256" key="1">
    <source>
        <dbReference type="ARBA" id="ARBA00022723"/>
    </source>
</evidence>
<dbReference type="FunFam" id="3.30.160.60:FF:000554">
    <property type="entry name" value="protein indeterminate-domain 12-like"/>
    <property type="match status" value="1"/>
</dbReference>
<keyword evidence="4" id="KW-0862">Zinc</keyword>
<dbReference type="AlphaFoldDB" id="A0A6P4DCI3"/>
<evidence type="ECO:0000256" key="9">
    <source>
        <dbReference type="SAM" id="MobiDB-lite"/>
    </source>
</evidence>
<dbReference type="SMART" id="SM00355">
    <property type="entry name" value="ZnF_C2H2"/>
    <property type="match status" value="3"/>
</dbReference>
<evidence type="ECO:0000256" key="7">
    <source>
        <dbReference type="ARBA" id="ARBA00023163"/>
    </source>
</evidence>
<feature type="compositionally biased region" description="Polar residues" evidence="9">
    <location>
        <begin position="440"/>
        <end position="450"/>
    </location>
</feature>
<feature type="region of interest" description="Disordered" evidence="9">
    <location>
        <begin position="434"/>
        <end position="464"/>
    </location>
</feature>
<dbReference type="Gene3D" id="3.30.160.60">
    <property type="entry name" value="Classic Zinc Finger"/>
    <property type="match status" value="2"/>
</dbReference>
<organism evidence="11 12">
    <name type="scientific">Arachis duranensis</name>
    <name type="common">Wild peanut</name>
    <dbReference type="NCBI Taxonomy" id="130453"/>
    <lineage>
        <taxon>Eukaryota</taxon>
        <taxon>Viridiplantae</taxon>
        <taxon>Streptophyta</taxon>
        <taxon>Embryophyta</taxon>
        <taxon>Tracheophyta</taxon>
        <taxon>Spermatophyta</taxon>
        <taxon>Magnoliopsida</taxon>
        <taxon>eudicotyledons</taxon>
        <taxon>Gunneridae</taxon>
        <taxon>Pentapetalae</taxon>
        <taxon>rosids</taxon>
        <taxon>fabids</taxon>
        <taxon>Fabales</taxon>
        <taxon>Fabaceae</taxon>
        <taxon>Papilionoideae</taxon>
        <taxon>50 kb inversion clade</taxon>
        <taxon>dalbergioids sensu lato</taxon>
        <taxon>Dalbergieae</taxon>
        <taxon>Pterocarpus clade</taxon>
        <taxon>Arachis</taxon>
    </lineage>
</organism>
<dbReference type="InterPro" id="IPR055187">
    <property type="entry name" value="C2CH-3rd_BIRD-IDD"/>
</dbReference>
<feature type="region of interest" description="Disordered" evidence="9">
    <location>
        <begin position="337"/>
        <end position="369"/>
    </location>
</feature>
<evidence type="ECO:0000313" key="12">
    <source>
        <dbReference type="RefSeq" id="XP_015964045.2"/>
    </source>
</evidence>
<keyword evidence="1" id="KW-0479">Metal-binding</keyword>
<feature type="region of interest" description="Disordered" evidence="9">
    <location>
        <begin position="197"/>
        <end position="275"/>
    </location>
</feature>
<keyword evidence="6" id="KW-0238">DNA-binding</keyword>
<dbReference type="InterPro" id="IPR036236">
    <property type="entry name" value="Znf_C2H2_sf"/>
</dbReference>
<accession>A0A6P4DCI3</accession>
<dbReference type="Pfam" id="PF00096">
    <property type="entry name" value="zf-C2H2"/>
    <property type="match status" value="1"/>
</dbReference>
<dbReference type="GO" id="GO:0003700">
    <property type="term" value="F:DNA-binding transcription factor activity"/>
    <property type="evidence" value="ECO:0007669"/>
    <property type="project" value="TreeGrafter"/>
</dbReference>
<dbReference type="Pfam" id="PF22996">
    <property type="entry name" value="C2H2-2nd_BIRD-IDD"/>
    <property type="match status" value="1"/>
</dbReference>
<name>A0A6P4DCI3_ARADU</name>
<evidence type="ECO:0000256" key="3">
    <source>
        <dbReference type="ARBA" id="ARBA00022771"/>
    </source>
</evidence>
<evidence type="ECO:0000256" key="8">
    <source>
        <dbReference type="PROSITE-ProRule" id="PRU00042"/>
    </source>
</evidence>
<dbReference type="PROSITE" id="PS50157">
    <property type="entry name" value="ZINC_FINGER_C2H2_2"/>
    <property type="match status" value="1"/>
</dbReference>
<dbReference type="InterPro" id="IPR013087">
    <property type="entry name" value="Znf_C2H2_type"/>
</dbReference>
<gene>
    <name evidence="12" type="primary">LOC107487871</name>
</gene>